<evidence type="ECO:0000256" key="24">
    <source>
        <dbReference type="ARBA" id="ARBA00068364"/>
    </source>
</evidence>
<dbReference type="InterPro" id="IPR006121">
    <property type="entry name" value="HMA_dom"/>
</dbReference>
<dbReference type="InterPro" id="IPR023299">
    <property type="entry name" value="ATPase_P-typ_cyto_dom_N"/>
</dbReference>
<dbReference type="InterPro" id="IPR006122">
    <property type="entry name" value="HMA_Cu_ion-bd"/>
</dbReference>
<feature type="domain" description="HMA" evidence="27">
    <location>
        <begin position="8"/>
        <end position="74"/>
    </location>
</feature>
<dbReference type="SUPFAM" id="SSF81665">
    <property type="entry name" value="Calcium ATPase, transmembrane domain M"/>
    <property type="match status" value="1"/>
</dbReference>
<feature type="region of interest" description="Disordered" evidence="26">
    <location>
        <begin position="160"/>
        <end position="181"/>
    </location>
</feature>
<dbReference type="SUPFAM" id="SSF55008">
    <property type="entry name" value="HMA, heavy metal-associated domain"/>
    <property type="match status" value="2"/>
</dbReference>
<keyword evidence="19 25" id="KW-0472">Membrane</keyword>
<evidence type="ECO:0000256" key="4">
    <source>
        <dbReference type="ARBA" id="ARBA00015102"/>
    </source>
</evidence>
<keyword evidence="9 25" id="KW-0479">Metal-binding</keyword>
<dbReference type="PROSITE" id="PS50846">
    <property type="entry name" value="HMA_2"/>
    <property type="match status" value="2"/>
</dbReference>
<keyword evidence="11 25" id="KW-0547">Nucleotide-binding</keyword>
<dbReference type="Pfam" id="PF00122">
    <property type="entry name" value="E1-E2_ATPase"/>
    <property type="match status" value="1"/>
</dbReference>
<evidence type="ECO:0000256" key="10">
    <source>
        <dbReference type="ARBA" id="ARBA00022737"/>
    </source>
</evidence>
<comment type="function">
    <text evidence="23">Necessary for copper homeostasis and likely functions as a copper exporter. Also required for full virulence.</text>
</comment>
<feature type="region of interest" description="Disordered" evidence="26">
    <location>
        <begin position="880"/>
        <end position="908"/>
    </location>
</feature>
<dbReference type="PANTHER" id="PTHR43520:SF8">
    <property type="entry name" value="P-TYPE CU(+) TRANSPORTER"/>
    <property type="match status" value="1"/>
</dbReference>
<evidence type="ECO:0000256" key="1">
    <source>
        <dbReference type="ARBA" id="ARBA00004651"/>
    </source>
</evidence>
<feature type="compositionally biased region" description="Low complexity" evidence="26">
    <location>
        <begin position="880"/>
        <end position="893"/>
    </location>
</feature>
<dbReference type="PROSITE" id="PS01047">
    <property type="entry name" value="HMA_1"/>
    <property type="match status" value="2"/>
</dbReference>
<evidence type="ECO:0000313" key="29">
    <source>
        <dbReference type="EMBL" id="MDX5894386.1"/>
    </source>
</evidence>
<dbReference type="SUPFAM" id="SSF81653">
    <property type="entry name" value="Calcium ATPase, transduction domain A"/>
    <property type="match status" value="1"/>
</dbReference>
<dbReference type="GO" id="GO:0005507">
    <property type="term" value="F:copper ion binding"/>
    <property type="evidence" value="ECO:0007669"/>
    <property type="project" value="InterPro"/>
</dbReference>
<dbReference type="NCBIfam" id="TIGR00003">
    <property type="entry name" value="copper ion binding protein"/>
    <property type="match status" value="2"/>
</dbReference>
<dbReference type="InterPro" id="IPR023214">
    <property type="entry name" value="HAD_sf"/>
</dbReference>
<dbReference type="InterPro" id="IPR044492">
    <property type="entry name" value="P_typ_ATPase_HD_dom"/>
</dbReference>
<keyword evidence="16 25" id="KW-1133">Transmembrane helix</keyword>
<dbReference type="RefSeq" id="WP_276526544.1">
    <property type="nucleotide sequence ID" value="NZ_JAWXXX010000001.1"/>
</dbReference>
<evidence type="ECO:0000256" key="3">
    <source>
        <dbReference type="ARBA" id="ARBA00012517"/>
    </source>
</evidence>
<evidence type="ECO:0000256" key="2">
    <source>
        <dbReference type="ARBA" id="ARBA00006024"/>
    </source>
</evidence>
<keyword evidence="12" id="KW-0187">Copper transport</keyword>
<keyword evidence="30" id="KW-1185">Reference proteome</keyword>
<dbReference type="FunFam" id="3.30.70.100:FF:000005">
    <property type="entry name" value="Copper-exporting P-type ATPase A"/>
    <property type="match status" value="2"/>
</dbReference>
<dbReference type="InterPro" id="IPR036163">
    <property type="entry name" value="HMA_dom_sf"/>
</dbReference>
<feature type="transmembrane region" description="Helical" evidence="25">
    <location>
        <begin position="439"/>
        <end position="458"/>
    </location>
</feature>
<evidence type="ECO:0000256" key="8">
    <source>
        <dbReference type="ARBA" id="ARBA00022692"/>
    </source>
</evidence>
<dbReference type="PATRIC" id="fig|42256.3.peg.1720"/>
<keyword evidence="14" id="KW-0460">Magnesium</keyword>
<dbReference type="NCBIfam" id="TIGR01494">
    <property type="entry name" value="ATPase_P-type"/>
    <property type="match status" value="1"/>
</dbReference>
<dbReference type="SFLD" id="SFLDS00003">
    <property type="entry name" value="Haloacid_Dehalogenase"/>
    <property type="match status" value="1"/>
</dbReference>
<dbReference type="Proteomes" id="UP000025229">
    <property type="component" value="Chromosome"/>
</dbReference>
<organism evidence="28 30">
    <name type="scientific">Rubrobacter radiotolerans</name>
    <name type="common">Arthrobacter radiotolerans</name>
    <dbReference type="NCBI Taxonomy" id="42256"/>
    <lineage>
        <taxon>Bacteria</taxon>
        <taxon>Bacillati</taxon>
        <taxon>Actinomycetota</taxon>
        <taxon>Rubrobacteria</taxon>
        <taxon>Rubrobacterales</taxon>
        <taxon>Rubrobacteraceae</taxon>
        <taxon>Rubrobacter</taxon>
    </lineage>
</organism>
<dbReference type="PRINTS" id="PR00119">
    <property type="entry name" value="CATATPASE"/>
</dbReference>
<evidence type="ECO:0000256" key="11">
    <source>
        <dbReference type="ARBA" id="ARBA00022741"/>
    </source>
</evidence>
<keyword evidence="5" id="KW-0813">Transport</keyword>
<evidence type="ECO:0000256" key="13">
    <source>
        <dbReference type="ARBA" id="ARBA00022840"/>
    </source>
</evidence>
<reference evidence="28 30" key="1">
    <citation type="submission" date="2014-03" db="EMBL/GenBank/DDBJ databases">
        <title>Complete genome sequence of the Radio-Resistant Rubrobacter radiotolerans RSPS-4.</title>
        <authorList>
            <person name="Egas C.C."/>
            <person name="Barroso C.C."/>
            <person name="Froufe H.J.C."/>
            <person name="Pacheco J.J."/>
            <person name="Albuquerque L.L."/>
            <person name="da Costa M.M.S."/>
        </authorList>
    </citation>
    <scope>NUCLEOTIDE SEQUENCE [LARGE SCALE GENOMIC DNA]</scope>
    <source>
        <strain evidence="28 30">RSPS-4</strain>
    </source>
</reference>
<keyword evidence="8 25" id="KW-0812">Transmembrane</keyword>
<dbReference type="EMBL" id="CP007514">
    <property type="protein sequence ID" value="AHY46980.1"/>
    <property type="molecule type" value="Genomic_DNA"/>
</dbReference>
<dbReference type="Gene3D" id="3.40.50.1000">
    <property type="entry name" value="HAD superfamily/HAD-like"/>
    <property type="match status" value="1"/>
</dbReference>
<dbReference type="HOGENOM" id="CLU_001771_0_2_11"/>
<comment type="subcellular location">
    <subcellularLocation>
        <location evidence="1">Cell membrane</location>
        <topology evidence="1">Multi-pass membrane protein</topology>
    </subcellularLocation>
</comment>
<dbReference type="InterPro" id="IPR018303">
    <property type="entry name" value="ATPase_P-typ_P_site"/>
</dbReference>
<feature type="transmembrane region" description="Helical" evidence="25">
    <location>
        <begin position="853"/>
        <end position="874"/>
    </location>
</feature>
<dbReference type="EC" id="7.2.2.8" evidence="3"/>
<dbReference type="FunFam" id="2.70.150.10:FF:000020">
    <property type="entry name" value="Copper-exporting P-type ATPase A"/>
    <property type="match status" value="1"/>
</dbReference>
<dbReference type="GO" id="GO:0005524">
    <property type="term" value="F:ATP binding"/>
    <property type="evidence" value="ECO:0007669"/>
    <property type="project" value="UniProtKB-UniRule"/>
</dbReference>
<keyword evidence="13 25" id="KW-0067">ATP-binding</keyword>
<dbReference type="Gene3D" id="3.40.1110.10">
    <property type="entry name" value="Calcium-transporting ATPase, cytoplasmic domain N"/>
    <property type="match status" value="1"/>
</dbReference>
<sequence>MLKGKERVEVTFPVEGMTCASCVSRVEKALGKVEGVEEASVNLATERVRVGFDPGAAEVGDLQEAVRRAGYEPGEVSEASGGEASGGMEASLAVEGMTCASCVSRVERALGAVEGVREASVNLATERARVVLEPGSGTDEEKLRSAVEGAGYRVAEVKLGEREARRETPKDAGDEREHERERELKSLRNKWIVGLALGTLMMVEMYLPFGPGMEALAPLLLIQATIVQFWAGGTFYRAAWAAAKHGATNMSTLVAVGTSAAYGYSAFVTLWPEFSASLGFPFHLYFEVSAFVISLVLLGRWLEARAKKRTGAAIKALMGLQARTARVVRDGSEADVPVEDVQVGDLVRVRPGEKVPVDGVVVEGSSALDESMLTGEPLPVTKGEGDRVIGATLNRTGGFVMRAEKVGSETALSQIVRLVEEAQGSKAPIQRHVDRVSSYFVPAVLVLAAITFGVWIAFGPSLIFALTATISVLIIACPCALGLATPTAIMVGTGKAAEHGILVRDAEALETTRRIDAIVLDKTGTLTQGKPGVTDLVPAGGFDREELLRFAAGAESGSEHPLAEAIMARAERDGTSVPKARNFESATGEGVRASVEGRTVLVGSRAFIEGGGISTAALASEVDRLSQGGATPVHVAVGGEYAGLIGIADAVRPESQEAVRQLEALGLEVWMLTGDNRATARAVAREVGIPEERVIPEVLPERKAQEVERLRRDGKTVAMVGDGINDAPALAGADLGVAIGTGADVAMAASDITLIGGDLRNIVTAISLSRKTVGKIKQGLFWAFAYNTALIPVAAGVLFPFFGVLLSPVLAAAAMAMSSVSVVTNALRLRSFRPPRSAREILNPSLRARISEVAYLGAIAVVALGIGAAALLLAPASHTDAAGGPADEAPAAESHGESGAGHETPASR</sequence>
<evidence type="ECO:0000256" key="22">
    <source>
        <dbReference type="ARBA" id="ARBA00049289"/>
    </source>
</evidence>
<dbReference type="CDD" id="cd00371">
    <property type="entry name" value="HMA"/>
    <property type="match status" value="2"/>
</dbReference>
<dbReference type="GO" id="GO:0043682">
    <property type="term" value="F:P-type divalent copper transporter activity"/>
    <property type="evidence" value="ECO:0007669"/>
    <property type="project" value="TreeGrafter"/>
</dbReference>
<protein>
    <recommendedName>
        <fullName evidence="4">Copper-exporting P-type ATPase</fullName>
        <ecNumber evidence="3">7.2.2.8</ecNumber>
    </recommendedName>
    <alternativeName>
        <fullName evidence="20">Copper-exporting P-type ATPase A</fullName>
    </alternativeName>
    <alternativeName>
        <fullName evidence="21">Cu(+)-exporting ATPase</fullName>
    </alternativeName>
    <alternativeName>
        <fullName evidence="24">Probable copper-exporting P-type ATPase V</fullName>
    </alternativeName>
</protein>
<evidence type="ECO:0000256" key="9">
    <source>
        <dbReference type="ARBA" id="ARBA00022723"/>
    </source>
</evidence>
<evidence type="ECO:0000313" key="30">
    <source>
        <dbReference type="Proteomes" id="UP000025229"/>
    </source>
</evidence>
<dbReference type="InterPro" id="IPR023298">
    <property type="entry name" value="ATPase_P-typ_TM_dom_sf"/>
</dbReference>
<dbReference type="NCBIfam" id="TIGR01511">
    <property type="entry name" value="ATPase-IB1_Cu"/>
    <property type="match status" value="1"/>
</dbReference>
<dbReference type="FunFam" id="3.40.50.1000:FF:000144">
    <property type="entry name" value="copper-transporting ATPase 1 isoform X2"/>
    <property type="match status" value="1"/>
</dbReference>
<dbReference type="GO" id="GO:0005886">
    <property type="term" value="C:plasma membrane"/>
    <property type="evidence" value="ECO:0007669"/>
    <property type="project" value="UniProtKB-SubCell"/>
</dbReference>
<evidence type="ECO:0000256" key="15">
    <source>
        <dbReference type="ARBA" id="ARBA00022967"/>
    </source>
</evidence>
<evidence type="ECO:0000256" key="23">
    <source>
        <dbReference type="ARBA" id="ARBA00057500"/>
    </source>
</evidence>
<evidence type="ECO:0000256" key="7">
    <source>
        <dbReference type="ARBA" id="ARBA00022553"/>
    </source>
</evidence>
<dbReference type="STRING" id="42256.RradSPS_1697"/>
<gene>
    <name evidence="28" type="ORF">RradSPS_1697</name>
    <name evidence="29" type="ORF">SIL72_10145</name>
</gene>
<evidence type="ECO:0000256" key="6">
    <source>
        <dbReference type="ARBA" id="ARBA00022475"/>
    </source>
</evidence>
<name>A0A023X4R0_RUBRA</name>
<evidence type="ECO:0000259" key="27">
    <source>
        <dbReference type="PROSITE" id="PS50846"/>
    </source>
</evidence>
<dbReference type="CDD" id="cd02094">
    <property type="entry name" value="P-type_ATPase_Cu-like"/>
    <property type="match status" value="1"/>
</dbReference>
<dbReference type="InterPro" id="IPR059000">
    <property type="entry name" value="ATPase_P-type_domA"/>
</dbReference>
<keyword evidence="10" id="KW-0677">Repeat</keyword>
<dbReference type="GO" id="GO:0055070">
    <property type="term" value="P:copper ion homeostasis"/>
    <property type="evidence" value="ECO:0007669"/>
    <property type="project" value="TreeGrafter"/>
</dbReference>
<dbReference type="PANTHER" id="PTHR43520">
    <property type="entry name" value="ATP7, ISOFORM B"/>
    <property type="match status" value="1"/>
</dbReference>
<dbReference type="AlphaFoldDB" id="A0A023X4R0"/>
<dbReference type="GO" id="GO:0140581">
    <property type="term" value="F:P-type monovalent copper transporter activity"/>
    <property type="evidence" value="ECO:0007669"/>
    <property type="project" value="UniProtKB-EC"/>
</dbReference>
<keyword evidence="15" id="KW-1278">Translocase</keyword>
<keyword evidence="17" id="KW-0186">Copper</keyword>
<evidence type="ECO:0000256" key="21">
    <source>
        <dbReference type="ARBA" id="ARBA00033239"/>
    </source>
</evidence>
<dbReference type="Pfam" id="PF00403">
    <property type="entry name" value="HMA"/>
    <property type="match status" value="2"/>
</dbReference>
<dbReference type="Pfam" id="PF00702">
    <property type="entry name" value="Hydrolase"/>
    <property type="match status" value="1"/>
</dbReference>
<dbReference type="InterPro" id="IPR027256">
    <property type="entry name" value="P-typ_ATPase_IB"/>
</dbReference>
<dbReference type="PRINTS" id="PR00943">
    <property type="entry name" value="CUATPASE"/>
</dbReference>
<feature type="transmembrane region" description="Helical" evidence="25">
    <location>
        <begin position="250"/>
        <end position="270"/>
    </location>
</feature>
<evidence type="ECO:0000256" key="12">
    <source>
        <dbReference type="ARBA" id="ARBA00022796"/>
    </source>
</evidence>
<evidence type="ECO:0000256" key="14">
    <source>
        <dbReference type="ARBA" id="ARBA00022842"/>
    </source>
</evidence>
<accession>A0A023X4R0</accession>
<feature type="transmembrane region" description="Helical" evidence="25">
    <location>
        <begin position="780"/>
        <end position="802"/>
    </location>
</feature>
<feature type="transmembrane region" description="Helical" evidence="25">
    <location>
        <begin position="191"/>
        <end position="209"/>
    </location>
</feature>
<dbReference type="NCBIfam" id="TIGR01525">
    <property type="entry name" value="ATPase-IB_hvy"/>
    <property type="match status" value="1"/>
</dbReference>
<dbReference type="InterPro" id="IPR008250">
    <property type="entry name" value="ATPase_P-typ_transduc_dom_A_sf"/>
</dbReference>
<comment type="catalytic activity">
    <reaction evidence="22">
        <text>Cu(+)(in) + ATP + H2O = Cu(+)(out) + ADP + phosphate + H(+)</text>
        <dbReference type="Rhea" id="RHEA:25792"/>
        <dbReference type="ChEBI" id="CHEBI:15377"/>
        <dbReference type="ChEBI" id="CHEBI:15378"/>
        <dbReference type="ChEBI" id="CHEBI:30616"/>
        <dbReference type="ChEBI" id="CHEBI:43474"/>
        <dbReference type="ChEBI" id="CHEBI:49552"/>
        <dbReference type="ChEBI" id="CHEBI:456216"/>
        <dbReference type="EC" id="7.2.2.8"/>
    </reaction>
</comment>
<dbReference type="Gene3D" id="2.70.150.10">
    <property type="entry name" value="Calcium-transporting ATPase, cytoplasmic transduction domain A"/>
    <property type="match status" value="1"/>
</dbReference>
<feature type="transmembrane region" description="Helical" evidence="25">
    <location>
        <begin position="808"/>
        <end position="827"/>
    </location>
</feature>
<feature type="domain" description="HMA" evidence="27">
    <location>
        <begin position="88"/>
        <end position="155"/>
    </location>
</feature>
<dbReference type="eggNOG" id="COG2217">
    <property type="taxonomic scope" value="Bacteria"/>
</dbReference>
<evidence type="ECO:0000256" key="17">
    <source>
        <dbReference type="ARBA" id="ARBA00023008"/>
    </source>
</evidence>
<dbReference type="PROSITE" id="PS00154">
    <property type="entry name" value="ATPASE_E1_E2"/>
    <property type="match status" value="1"/>
</dbReference>
<dbReference type="InterPro" id="IPR036412">
    <property type="entry name" value="HAD-like_sf"/>
</dbReference>
<dbReference type="InterPro" id="IPR017969">
    <property type="entry name" value="Heavy-metal-associated_CS"/>
</dbReference>
<evidence type="ECO:0000256" key="5">
    <source>
        <dbReference type="ARBA" id="ARBA00022448"/>
    </source>
</evidence>
<dbReference type="KEGG" id="rrd:RradSPS_1697"/>
<dbReference type="GO" id="GO:0016887">
    <property type="term" value="F:ATP hydrolysis activity"/>
    <property type="evidence" value="ECO:0007669"/>
    <property type="project" value="InterPro"/>
</dbReference>
<keyword evidence="7" id="KW-0597">Phosphoprotein</keyword>
<dbReference type="InterPro" id="IPR001757">
    <property type="entry name" value="P_typ_ATPase"/>
</dbReference>
<evidence type="ECO:0000256" key="18">
    <source>
        <dbReference type="ARBA" id="ARBA00023065"/>
    </source>
</evidence>
<dbReference type="SFLD" id="SFLDG00002">
    <property type="entry name" value="C1.7:_P-type_atpase_like"/>
    <property type="match status" value="1"/>
</dbReference>
<dbReference type="Gene3D" id="3.30.70.100">
    <property type="match status" value="2"/>
</dbReference>
<dbReference type="Proteomes" id="UP001281130">
    <property type="component" value="Unassembled WGS sequence"/>
</dbReference>
<feature type="transmembrane region" description="Helical" evidence="25">
    <location>
        <begin position="464"/>
        <end position="485"/>
    </location>
</feature>
<evidence type="ECO:0000256" key="20">
    <source>
        <dbReference type="ARBA" id="ARBA00029719"/>
    </source>
</evidence>
<reference evidence="29" key="2">
    <citation type="submission" date="2023-11" db="EMBL/GenBank/DDBJ databases">
        <title>MicrobeMod: A computational toolkit for identifying prokaryotic methylation and restriction-modification with nanopore sequencing.</title>
        <authorList>
            <person name="Crits-Christoph A."/>
            <person name="Kang S.C."/>
            <person name="Lee H."/>
            <person name="Ostrov N."/>
        </authorList>
    </citation>
    <scope>NUCLEOTIDE SEQUENCE</scope>
    <source>
        <strain evidence="29">ATCC 51242</strain>
    </source>
</reference>
<evidence type="ECO:0000313" key="28">
    <source>
        <dbReference type="EMBL" id="AHY46980.1"/>
    </source>
</evidence>
<proteinExistence type="inferred from homology"/>
<evidence type="ECO:0000256" key="26">
    <source>
        <dbReference type="SAM" id="MobiDB-lite"/>
    </source>
</evidence>
<keyword evidence="6 25" id="KW-1003">Cell membrane</keyword>
<dbReference type="EMBL" id="JAWXXX010000001">
    <property type="protein sequence ID" value="MDX5894386.1"/>
    <property type="molecule type" value="Genomic_DNA"/>
</dbReference>
<feature type="transmembrane region" description="Helical" evidence="25">
    <location>
        <begin position="282"/>
        <end position="302"/>
    </location>
</feature>
<evidence type="ECO:0000256" key="25">
    <source>
        <dbReference type="RuleBase" id="RU362081"/>
    </source>
</evidence>
<dbReference type="SFLD" id="SFLDF00027">
    <property type="entry name" value="p-type_atpase"/>
    <property type="match status" value="1"/>
</dbReference>
<keyword evidence="18" id="KW-0406">Ion transport</keyword>
<evidence type="ECO:0000256" key="16">
    <source>
        <dbReference type="ARBA" id="ARBA00022989"/>
    </source>
</evidence>
<dbReference type="SUPFAM" id="SSF56784">
    <property type="entry name" value="HAD-like"/>
    <property type="match status" value="1"/>
</dbReference>
<comment type="similarity">
    <text evidence="2 25">Belongs to the cation transport ATPase (P-type) (TC 3.A.3) family. Type IB subfamily.</text>
</comment>
<dbReference type="PRINTS" id="PR00942">
    <property type="entry name" value="CUATPASEI"/>
</dbReference>
<evidence type="ECO:0000256" key="19">
    <source>
        <dbReference type="ARBA" id="ARBA00023136"/>
    </source>
</evidence>
<feature type="transmembrane region" description="Helical" evidence="25">
    <location>
        <begin position="215"/>
        <end position="238"/>
    </location>
</feature>